<gene>
    <name evidence="1" type="ORF">DU478_17480</name>
</gene>
<protein>
    <recommendedName>
        <fullName evidence="3">Mu-like prophage I protein</fullName>
    </recommendedName>
</protein>
<evidence type="ECO:0000313" key="2">
    <source>
        <dbReference type="Proteomes" id="UP000253977"/>
    </source>
</evidence>
<dbReference type="InterPro" id="IPR012106">
    <property type="entry name" value="Phage_Mu_Gp1"/>
</dbReference>
<dbReference type="AlphaFoldDB" id="A0A369TI56"/>
<evidence type="ECO:0000313" key="1">
    <source>
        <dbReference type="EMBL" id="RDD64993.1"/>
    </source>
</evidence>
<dbReference type="PIRSF" id="PIRSF016624">
    <property type="entry name" value="Mu_prophg_I"/>
    <property type="match status" value="1"/>
</dbReference>
<proteinExistence type="predicted"/>
<dbReference type="RefSeq" id="WP_114512253.1">
    <property type="nucleotide sequence ID" value="NZ_QPMK01000016.1"/>
</dbReference>
<organism evidence="1 2">
    <name type="scientific">Thalassococcus profundi</name>
    <dbReference type="NCBI Taxonomy" id="2282382"/>
    <lineage>
        <taxon>Bacteria</taxon>
        <taxon>Pseudomonadati</taxon>
        <taxon>Pseudomonadota</taxon>
        <taxon>Alphaproteobacteria</taxon>
        <taxon>Rhodobacterales</taxon>
        <taxon>Roseobacteraceae</taxon>
        <taxon>Thalassococcus</taxon>
    </lineage>
</organism>
<comment type="caution">
    <text evidence="1">The sequence shown here is derived from an EMBL/GenBank/DDBJ whole genome shotgun (WGS) entry which is preliminary data.</text>
</comment>
<name>A0A369TI56_9RHOB</name>
<reference evidence="1 2" key="1">
    <citation type="submission" date="2018-07" db="EMBL/GenBank/DDBJ databases">
        <title>Thalassococcus profundi sp. nov., a marine bacterium isolated from deep seawater of Okinawa Trough.</title>
        <authorList>
            <person name="Yu M."/>
        </authorList>
    </citation>
    <scope>NUCLEOTIDE SEQUENCE [LARGE SCALE GENOMIC DNA]</scope>
    <source>
        <strain evidence="1 2">WRAS1</strain>
    </source>
</reference>
<dbReference type="Proteomes" id="UP000253977">
    <property type="component" value="Unassembled WGS sequence"/>
</dbReference>
<dbReference type="EMBL" id="QPMK01000016">
    <property type="protein sequence ID" value="RDD64993.1"/>
    <property type="molecule type" value="Genomic_DNA"/>
</dbReference>
<sequence>MDKTPIALSVIELPAPSGEASVPEWVHLIPKGEFRAVDGRGPWRYEDAAEVIRLSFASHKRLHIDLNHSTETAGKLGLDAPAVGYIVEMEEREDGIWGRVDWTRRGTELLSDRAYWGISPVILPDAKGKLTAIARAALTNDPAVRDLTPLSRKDQDSMLQKLAKMLGLAEDATEEQVMAALEAKLAADKPDSEALSAALSPIAVALGVEGDATPEALVATAKGLKAGAGEQAETLTALQARLDKLETGGKQAAAEAFIDKAIAGKRVGVKGARAEYVALHVQNPEQAEKIINSLPQLGATHTTLVAPAAKDGAIALSAEQTQAAKLLGIPADEYLKTLKSERDAQETL</sequence>
<keyword evidence="2" id="KW-1185">Reference proteome</keyword>
<accession>A0A369TI56</accession>
<dbReference type="OrthoDB" id="7306769at2"/>
<evidence type="ECO:0008006" key="3">
    <source>
        <dbReference type="Google" id="ProtNLM"/>
    </source>
</evidence>
<dbReference type="Pfam" id="PF10123">
    <property type="entry name" value="Mu-like_Pro"/>
    <property type="match status" value="1"/>
</dbReference>